<protein>
    <recommendedName>
        <fullName evidence="3">Secreted protein</fullName>
    </recommendedName>
</protein>
<evidence type="ECO:0008006" key="3">
    <source>
        <dbReference type="Google" id="ProtNLM"/>
    </source>
</evidence>
<dbReference type="EMBL" id="JALJOS010000001">
    <property type="protein sequence ID" value="KAK9844367.1"/>
    <property type="molecule type" value="Genomic_DNA"/>
</dbReference>
<evidence type="ECO:0000313" key="2">
    <source>
        <dbReference type="Proteomes" id="UP001438707"/>
    </source>
</evidence>
<dbReference type="Proteomes" id="UP001438707">
    <property type="component" value="Unassembled WGS sequence"/>
</dbReference>
<proteinExistence type="predicted"/>
<evidence type="ECO:0000313" key="1">
    <source>
        <dbReference type="EMBL" id="KAK9844367.1"/>
    </source>
</evidence>
<organism evidence="1 2">
    <name type="scientific">Apatococcus lobatus</name>
    <dbReference type="NCBI Taxonomy" id="904363"/>
    <lineage>
        <taxon>Eukaryota</taxon>
        <taxon>Viridiplantae</taxon>
        <taxon>Chlorophyta</taxon>
        <taxon>core chlorophytes</taxon>
        <taxon>Trebouxiophyceae</taxon>
        <taxon>Chlorellales</taxon>
        <taxon>Chlorellaceae</taxon>
        <taxon>Apatococcus</taxon>
    </lineage>
</organism>
<comment type="caution">
    <text evidence="1">The sequence shown here is derived from an EMBL/GenBank/DDBJ whole genome shotgun (WGS) entry which is preliminary data.</text>
</comment>
<name>A0AAW1SF91_9CHLO</name>
<reference evidence="1 2" key="1">
    <citation type="journal article" date="2024" name="Nat. Commun.">
        <title>Phylogenomics reveals the evolutionary origins of lichenization in chlorophyte algae.</title>
        <authorList>
            <person name="Puginier C."/>
            <person name="Libourel C."/>
            <person name="Otte J."/>
            <person name="Skaloud P."/>
            <person name="Haon M."/>
            <person name="Grisel S."/>
            <person name="Petersen M."/>
            <person name="Berrin J.G."/>
            <person name="Delaux P.M."/>
            <person name="Dal Grande F."/>
            <person name="Keller J."/>
        </authorList>
    </citation>
    <scope>NUCLEOTIDE SEQUENCE [LARGE SCALE GENOMIC DNA]</scope>
    <source>
        <strain evidence="1 2">SAG 2145</strain>
    </source>
</reference>
<accession>A0AAW1SF91</accession>
<sequence>MLSADQLTFKRFALVSFRLCTLVLLQLPASWAPLQCFVFLGELQQRCTLVLLQLPASLVPSQSFAILGPPSMLLVLLAKFEPSGAVWE</sequence>
<gene>
    <name evidence="1" type="ORF">WJX74_001398</name>
</gene>
<keyword evidence="2" id="KW-1185">Reference proteome</keyword>
<dbReference type="AlphaFoldDB" id="A0AAW1SF91"/>